<sequence>MRIVVIGASGVIGSAVADALEKDHEVVRASRRGQVRVDMNDTASVDALFQSVPDVDAVVCCAANAPLTPLDAGVDAEDVVRPKLFGQVHLVREAARHVRDGGSVTLTSGAFDRPMAGGAFGAMVNAGLEAFVAGAALEMPRGLRLNTVSPGWVAETLETLGMDASEGTPVSEVAGAYVVAVEGDDRGKTFRPSR</sequence>
<dbReference type="NCBIfam" id="NF005754">
    <property type="entry name" value="PRK07578.1"/>
    <property type="match status" value="1"/>
</dbReference>
<dbReference type="InterPro" id="IPR002347">
    <property type="entry name" value="SDR_fam"/>
</dbReference>
<evidence type="ECO:0000256" key="2">
    <source>
        <dbReference type="ARBA" id="ARBA00023002"/>
    </source>
</evidence>
<keyword evidence="4" id="KW-1185">Reference proteome</keyword>
<dbReference type="Gene3D" id="3.40.50.720">
    <property type="entry name" value="NAD(P)-binding Rossmann-like Domain"/>
    <property type="match status" value="1"/>
</dbReference>
<reference evidence="4" key="1">
    <citation type="journal article" date="2019" name="Int. J. Syst. Evol. Microbiol.">
        <title>The Global Catalogue of Microorganisms (GCM) 10K type strain sequencing project: providing services to taxonomists for standard genome sequencing and annotation.</title>
        <authorList>
            <consortium name="The Broad Institute Genomics Platform"/>
            <consortium name="The Broad Institute Genome Sequencing Center for Infectious Disease"/>
            <person name="Wu L."/>
            <person name="Ma J."/>
        </authorList>
    </citation>
    <scope>NUCLEOTIDE SEQUENCE [LARGE SCALE GENOMIC DNA]</scope>
    <source>
        <strain evidence="4">JCM 3325</strain>
    </source>
</reference>
<evidence type="ECO:0000313" key="3">
    <source>
        <dbReference type="EMBL" id="GAA2443483.1"/>
    </source>
</evidence>
<dbReference type="EMBL" id="BAAARW010000026">
    <property type="protein sequence ID" value="GAA2443483.1"/>
    <property type="molecule type" value="Genomic_DNA"/>
</dbReference>
<evidence type="ECO:0000256" key="1">
    <source>
        <dbReference type="ARBA" id="ARBA00006484"/>
    </source>
</evidence>
<dbReference type="SUPFAM" id="SSF51735">
    <property type="entry name" value="NAD(P)-binding Rossmann-fold domains"/>
    <property type="match status" value="1"/>
</dbReference>
<comment type="similarity">
    <text evidence="1">Belongs to the short-chain dehydrogenases/reductases (SDR) family.</text>
</comment>
<dbReference type="InterPro" id="IPR051122">
    <property type="entry name" value="SDR_DHRS6-like"/>
</dbReference>
<dbReference type="CDD" id="cd11731">
    <property type="entry name" value="Lin1944_like_SDR_c"/>
    <property type="match status" value="1"/>
</dbReference>
<dbReference type="RefSeq" id="WP_344594848.1">
    <property type="nucleotide sequence ID" value="NZ_BAAARW010000026.1"/>
</dbReference>
<accession>A0ABP5X7J3</accession>
<dbReference type="PANTHER" id="PTHR43477">
    <property type="entry name" value="DIHYDROANTICAPSIN 7-DEHYDROGENASE"/>
    <property type="match status" value="1"/>
</dbReference>
<gene>
    <name evidence="3" type="ORF">GCM10010191_70040</name>
</gene>
<evidence type="ECO:0000313" key="4">
    <source>
        <dbReference type="Proteomes" id="UP001501231"/>
    </source>
</evidence>
<protein>
    <submittedName>
        <fullName evidence="3">Short chain dehydrogenase</fullName>
    </submittedName>
</protein>
<dbReference type="Pfam" id="PF13561">
    <property type="entry name" value="adh_short_C2"/>
    <property type="match status" value="1"/>
</dbReference>
<name>A0ABP5X7J3_9ACTN</name>
<proteinExistence type="inferred from homology"/>
<keyword evidence="2" id="KW-0560">Oxidoreductase</keyword>
<dbReference type="Proteomes" id="UP001501231">
    <property type="component" value="Unassembled WGS sequence"/>
</dbReference>
<organism evidence="3 4">
    <name type="scientific">Actinomadura vinacea</name>
    <dbReference type="NCBI Taxonomy" id="115336"/>
    <lineage>
        <taxon>Bacteria</taxon>
        <taxon>Bacillati</taxon>
        <taxon>Actinomycetota</taxon>
        <taxon>Actinomycetes</taxon>
        <taxon>Streptosporangiales</taxon>
        <taxon>Thermomonosporaceae</taxon>
        <taxon>Actinomadura</taxon>
    </lineage>
</organism>
<dbReference type="InterPro" id="IPR036291">
    <property type="entry name" value="NAD(P)-bd_dom_sf"/>
</dbReference>
<comment type="caution">
    <text evidence="3">The sequence shown here is derived from an EMBL/GenBank/DDBJ whole genome shotgun (WGS) entry which is preliminary data.</text>
</comment>
<dbReference type="PANTHER" id="PTHR43477:SF1">
    <property type="entry name" value="DIHYDROANTICAPSIN 7-DEHYDROGENASE"/>
    <property type="match status" value="1"/>
</dbReference>